<evidence type="ECO:0000256" key="8">
    <source>
        <dbReference type="ARBA" id="ARBA00023170"/>
    </source>
</evidence>
<dbReference type="Gene3D" id="2.170.130.10">
    <property type="entry name" value="TonB-dependent receptor, plug domain"/>
    <property type="match status" value="1"/>
</dbReference>
<feature type="domain" description="TonB-dependent receptor plug" evidence="15">
    <location>
        <begin position="55"/>
        <end position="168"/>
    </location>
</feature>
<evidence type="ECO:0000256" key="5">
    <source>
        <dbReference type="ARBA" id="ARBA00022692"/>
    </source>
</evidence>
<evidence type="ECO:0000256" key="1">
    <source>
        <dbReference type="ARBA" id="ARBA00004571"/>
    </source>
</evidence>
<dbReference type="InterPro" id="IPR000531">
    <property type="entry name" value="Beta-barrel_TonB"/>
</dbReference>
<keyword evidence="7 10" id="KW-0472">Membrane</keyword>
<dbReference type="Pfam" id="PF00593">
    <property type="entry name" value="TonB_dep_Rec_b-barrel"/>
    <property type="match status" value="1"/>
</dbReference>
<dbReference type="InterPro" id="IPR039426">
    <property type="entry name" value="TonB-dep_rcpt-like"/>
</dbReference>
<evidence type="ECO:0000313" key="16">
    <source>
        <dbReference type="EMBL" id="EGK70095.1"/>
    </source>
</evidence>
<keyword evidence="9 10" id="KW-0998">Cell outer membrane</keyword>
<evidence type="ECO:0000256" key="3">
    <source>
        <dbReference type="ARBA" id="ARBA00022448"/>
    </source>
</evidence>
<evidence type="ECO:0000256" key="12">
    <source>
        <dbReference type="SAM" id="MobiDB-lite"/>
    </source>
</evidence>
<dbReference type="GO" id="GO:0015344">
    <property type="term" value="F:siderophore uptake transmembrane transporter activity"/>
    <property type="evidence" value="ECO:0007669"/>
    <property type="project" value="TreeGrafter"/>
</dbReference>
<dbReference type="eggNOG" id="COG4206">
    <property type="taxonomic scope" value="Bacteria"/>
</dbReference>
<keyword evidence="3 10" id="KW-0813">Transport</keyword>
<comment type="caution">
    <text evidence="16">The sequence shown here is derived from an EMBL/GenBank/DDBJ whole genome shotgun (WGS) entry which is preliminary data.</text>
</comment>
<dbReference type="InterPro" id="IPR036942">
    <property type="entry name" value="Beta-barrel_TonB_sf"/>
</dbReference>
<comment type="subcellular location">
    <subcellularLocation>
        <location evidence="1 10">Cell outer membrane</location>
        <topology evidence="1 10">Multi-pass membrane protein</topology>
    </subcellularLocation>
</comment>
<gene>
    <name evidence="16" type="ORF">METUNv1_04063</name>
</gene>
<dbReference type="GO" id="GO:0009279">
    <property type="term" value="C:cell outer membrane"/>
    <property type="evidence" value="ECO:0007669"/>
    <property type="project" value="UniProtKB-SubCell"/>
</dbReference>
<dbReference type="GO" id="GO:0044718">
    <property type="term" value="P:siderophore transmembrane transport"/>
    <property type="evidence" value="ECO:0007669"/>
    <property type="project" value="TreeGrafter"/>
</dbReference>
<comment type="similarity">
    <text evidence="2 10 11">Belongs to the TonB-dependent receptor family.</text>
</comment>
<dbReference type="OrthoDB" id="98353at2"/>
<dbReference type="STRING" id="1000565.METUNv1_04063"/>
<keyword evidence="4 10" id="KW-1134">Transmembrane beta strand</keyword>
<dbReference type="SUPFAM" id="SSF56935">
    <property type="entry name" value="Porins"/>
    <property type="match status" value="1"/>
</dbReference>
<feature type="signal peptide" evidence="13">
    <location>
        <begin position="1"/>
        <end position="33"/>
    </location>
</feature>
<dbReference type="Pfam" id="PF07715">
    <property type="entry name" value="Plug"/>
    <property type="match status" value="1"/>
</dbReference>
<evidence type="ECO:0000259" key="14">
    <source>
        <dbReference type="Pfam" id="PF00593"/>
    </source>
</evidence>
<evidence type="ECO:0000256" key="7">
    <source>
        <dbReference type="ARBA" id="ARBA00023136"/>
    </source>
</evidence>
<evidence type="ECO:0000256" key="2">
    <source>
        <dbReference type="ARBA" id="ARBA00009810"/>
    </source>
</evidence>
<organism evidence="16 17">
    <name type="scientific">Methyloversatilis universalis (strain ATCC BAA-1314 / DSM 25237 / JCM 13912 / CCUG 52030 / FAM5)</name>
    <dbReference type="NCBI Taxonomy" id="1000565"/>
    <lineage>
        <taxon>Bacteria</taxon>
        <taxon>Pseudomonadati</taxon>
        <taxon>Pseudomonadota</taxon>
        <taxon>Betaproteobacteria</taxon>
        <taxon>Nitrosomonadales</taxon>
        <taxon>Sterolibacteriaceae</taxon>
        <taxon>Methyloversatilis</taxon>
    </lineage>
</organism>
<dbReference type="PANTHER" id="PTHR30069:SF39">
    <property type="entry name" value="BLL6183 PROTEIN"/>
    <property type="match status" value="1"/>
</dbReference>
<keyword evidence="8 16" id="KW-0675">Receptor</keyword>
<accession>F5RIB3</accession>
<keyword evidence="5 10" id="KW-0812">Transmembrane</keyword>
<dbReference type="PANTHER" id="PTHR30069">
    <property type="entry name" value="TONB-DEPENDENT OUTER MEMBRANE RECEPTOR"/>
    <property type="match status" value="1"/>
</dbReference>
<dbReference type="Proteomes" id="UP000005019">
    <property type="component" value="Unassembled WGS sequence"/>
</dbReference>
<feature type="chain" id="PRO_5003331097" evidence="13">
    <location>
        <begin position="34"/>
        <end position="750"/>
    </location>
</feature>
<dbReference type="RefSeq" id="WP_008064932.1">
    <property type="nucleotide sequence ID" value="NZ_AFHG01000059.1"/>
</dbReference>
<dbReference type="Gene3D" id="2.40.170.20">
    <property type="entry name" value="TonB-dependent receptor, beta-barrel domain"/>
    <property type="match status" value="1"/>
</dbReference>
<evidence type="ECO:0000313" key="17">
    <source>
        <dbReference type="Proteomes" id="UP000005019"/>
    </source>
</evidence>
<reference evidence="16 17" key="1">
    <citation type="journal article" date="2011" name="J. Bacteriol.">
        <title>Genome sequence of Methyloversatilis universalis FAM5T, a methylotrophic representative of the order Rhodocyclales.</title>
        <authorList>
            <person name="Kittichotirat W."/>
            <person name="Good N.M."/>
            <person name="Hall R."/>
            <person name="Bringel F."/>
            <person name="Lajus A."/>
            <person name="Medigue C."/>
            <person name="Smalley N.E."/>
            <person name="Beck D."/>
            <person name="Bumgarner R."/>
            <person name="Vuilleumier S."/>
            <person name="Kalyuzhnaya M.G."/>
        </authorList>
    </citation>
    <scope>NUCLEOTIDE SEQUENCE [LARGE SCALE GENOMIC DNA]</scope>
    <source>
        <strain evidence="17">ATCC BAA-1314 / JCM 13912 / FAM5</strain>
    </source>
</reference>
<dbReference type="PROSITE" id="PS52016">
    <property type="entry name" value="TONB_DEPENDENT_REC_3"/>
    <property type="match status" value="1"/>
</dbReference>
<evidence type="ECO:0000256" key="9">
    <source>
        <dbReference type="ARBA" id="ARBA00023237"/>
    </source>
</evidence>
<feature type="region of interest" description="Disordered" evidence="12">
    <location>
        <begin position="372"/>
        <end position="402"/>
    </location>
</feature>
<dbReference type="InterPro" id="IPR012910">
    <property type="entry name" value="Plug_dom"/>
</dbReference>
<keyword evidence="6 11" id="KW-0798">TonB box</keyword>
<evidence type="ECO:0000256" key="13">
    <source>
        <dbReference type="SAM" id="SignalP"/>
    </source>
</evidence>
<proteinExistence type="inferred from homology"/>
<feature type="domain" description="TonB-dependent receptor-like beta-barrel" evidence="14">
    <location>
        <begin position="253"/>
        <end position="697"/>
    </location>
</feature>
<sequence length="750" mass="80967">MSTHHGAAALRLTPIAALIGTAFALAPLSAANAQTVAPAVEIVGTSPVPGLDRPKDEIPSNVQSIRRDALRDTGAAGLPELLGSQLMSVNVNEIQGNPYQADVNYRGFTASPLLGTPQGLSVYQDGVRINEPFGDIVNWDLIPRNAIASIDLIPGSNPLFGLNTLGGALSIRTKDGFSHAGTGIEAYAGSFGRHAVTAEHGGNNGELGWYFTATRFKEDGWRDLSPSDVNQFFGKISHRSAKHELDLNITHANSDLIGNGLTPLSFYEQRKRSIFTSPDNTRNQMTMVSLTGGYWLDDEQKLSGTVYVRKNNVRTLNGDVNDEFAAPGDPQGVLNRTRTRQTGYGFSAQWAQIRDDRQLAVGTTFDHSRTKFQQTEQEGDFLPDRSVTPTAAEEDPDPKLRGRSQTWSLFATGTWKPITDATVSLSGRYNHTSVRTMDQLDATSSLNSDYTYSKINPALGATYALSPAVTLYANAQQGNRAPSPIELGCSDPAQPCKLPNAMQADPRLDQVVTRSIEIGARGIAGPVRWNVAAFGAINRDDILFVASNTVGQGYFKNFGKTQRNGVELGLSGDYGRFGWHAGYTWVDATYRSSECIVSAENSAAGTQGCGVDNIRVESGDRIPGIAEHSFKLGLNWRATEWLTLGSDVVSHSGVYARGNENNEHDENGKTSGFTVVNMVADARLGGGWSVFARVNNVFDKRYFTAGQIGENPFVGPNNSFDTTGGSRDETFYAPGAPRAGWVGVRYRFGG</sequence>
<keyword evidence="17" id="KW-1185">Reference proteome</keyword>
<name>F5RIB3_METUF</name>
<dbReference type="AlphaFoldDB" id="F5RIB3"/>
<evidence type="ECO:0000256" key="10">
    <source>
        <dbReference type="PROSITE-ProRule" id="PRU01360"/>
    </source>
</evidence>
<protein>
    <submittedName>
        <fullName evidence="16">TonB-dependent receptor</fullName>
    </submittedName>
</protein>
<keyword evidence="13" id="KW-0732">Signal</keyword>
<evidence type="ECO:0000256" key="11">
    <source>
        <dbReference type="RuleBase" id="RU003357"/>
    </source>
</evidence>
<dbReference type="EMBL" id="AFHG01000059">
    <property type="protein sequence ID" value="EGK70095.1"/>
    <property type="molecule type" value="Genomic_DNA"/>
</dbReference>
<evidence type="ECO:0000259" key="15">
    <source>
        <dbReference type="Pfam" id="PF07715"/>
    </source>
</evidence>
<dbReference type="InterPro" id="IPR037066">
    <property type="entry name" value="Plug_dom_sf"/>
</dbReference>
<evidence type="ECO:0000256" key="4">
    <source>
        <dbReference type="ARBA" id="ARBA00022452"/>
    </source>
</evidence>
<evidence type="ECO:0000256" key="6">
    <source>
        <dbReference type="ARBA" id="ARBA00023077"/>
    </source>
</evidence>